<evidence type="ECO:0000256" key="2">
    <source>
        <dbReference type="ARBA" id="ARBA00022679"/>
    </source>
</evidence>
<dbReference type="InterPro" id="IPR052097">
    <property type="entry name" value="SET-MYND_domain_protein"/>
</dbReference>
<evidence type="ECO:0000256" key="1">
    <source>
        <dbReference type="ARBA" id="ARBA00022603"/>
    </source>
</evidence>
<evidence type="ECO:0000259" key="8">
    <source>
        <dbReference type="Pfam" id="PF01753"/>
    </source>
</evidence>
<dbReference type="InterPro" id="IPR046341">
    <property type="entry name" value="SET_dom_sf"/>
</dbReference>
<keyword evidence="1" id="KW-0489">Methyltransferase</keyword>
<dbReference type="AlphaFoldDB" id="A0A6A4VW73"/>
<dbReference type="InterPro" id="IPR044421">
    <property type="entry name" value="SMYD4_SET"/>
</dbReference>
<evidence type="ECO:0000313" key="9">
    <source>
        <dbReference type="EMBL" id="KAF0298405.1"/>
    </source>
</evidence>
<dbReference type="Gene3D" id="6.10.140.2220">
    <property type="match status" value="1"/>
</dbReference>
<keyword evidence="4" id="KW-0479">Metal-binding</keyword>
<dbReference type="Gene3D" id="1.10.220.160">
    <property type="match status" value="1"/>
</dbReference>
<feature type="domain" description="MYND-type" evidence="8">
    <location>
        <begin position="335"/>
        <end position="373"/>
    </location>
</feature>
<dbReference type="PANTHER" id="PTHR46165:SF7">
    <property type="entry name" value="SET AND MYND DOMAIN-CONTAINING PROTEIN 4"/>
    <property type="match status" value="1"/>
</dbReference>
<dbReference type="Gene3D" id="1.25.40.10">
    <property type="entry name" value="Tetratricopeptide repeat domain"/>
    <property type="match status" value="1"/>
</dbReference>
<proteinExistence type="predicted"/>
<dbReference type="GO" id="GO:0042826">
    <property type="term" value="F:histone deacetylase binding"/>
    <property type="evidence" value="ECO:0007669"/>
    <property type="project" value="TreeGrafter"/>
</dbReference>
<feature type="compositionally biased region" description="Low complexity" evidence="7">
    <location>
        <begin position="82"/>
        <end position="114"/>
    </location>
</feature>
<sequence length="731" mass="79396">MPRKQATMTSDTNPSKNSGSAAGGKKRGKNAKGGTGKADNKTVSFSANPDPPAQAPVNGASNGDAPVLASNAASTEAAGDVTSSASSPGDATTTASPSAGSSDGASPSDGAGDAVGSLDEPGQVTEADKMAIAKAGYKRLCSDATLQTKKDGYFRTFDSQVKPFSRKKSATHAEREKECGNRHFKEKKYRQAVCSYSQAVVRAPQPGDPDAGDLLSVGYANRSAALLHMGEFRLCLQDIEAALGAGYPTRLRYKLLDRRATCQLKLVLQQQEEELPALESRSDHFLSASSAVDVTYSPGEGRFAVAARDVKPGDLLVVEKPHASVLMAEKTGTHCIHCLKRVLAAFPCRECSGVMFCSPACAAAAEPYHRWECSIQDVLQASGMSPLCHLALRIITKHGLEFFQKLRPELERARAPGDRPSTDSAGKQYDPDNYLAVHQLVTLSELRKPEDFFHRTLMAVLLLKHLRVAGFFGAVTEDDQADRALSSDELLVGSLLLHHLQLLQFNAHEVGEYVMMEPGQFKQSRSVYIGVAVYPTVSFFNHSCEGGVSRCFVGDTLAVHSVMPVAAGQPIFENYGPIYSHKAKPDRQHWLSSRYWFDCRCVACEENWPDYDQYDINTVLLRCTGCGAGIENDASGKDPVGDCPKCGKKNNAVELFRQLGGAQENYHSAMNMMHEGEPKKALRLFYRFIEQCQELVVRPNRDLSLCQEAARMCLAAQGSLHCIRQKKTNVA</sequence>
<comment type="caution">
    <text evidence="9">The sequence shown here is derived from an EMBL/GenBank/DDBJ whole genome shotgun (WGS) entry which is preliminary data.</text>
</comment>
<keyword evidence="3" id="KW-0949">S-adenosyl-L-methionine</keyword>
<dbReference type="GO" id="GO:0005634">
    <property type="term" value="C:nucleus"/>
    <property type="evidence" value="ECO:0007669"/>
    <property type="project" value="TreeGrafter"/>
</dbReference>
<feature type="region of interest" description="Disordered" evidence="7">
    <location>
        <begin position="1"/>
        <end position="120"/>
    </location>
</feature>
<dbReference type="CDD" id="cd10536">
    <property type="entry name" value="SET_SMYD4"/>
    <property type="match status" value="1"/>
</dbReference>
<name>A0A6A4VW73_AMPAM</name>
<keyword evidence="2" id="KW-0808">Transferase</keyword>
<reference evidence="9 10" key="1">
    <citation type="submission" date="2019-07" db="EMBL/GenBank/DDBJ databases">
        <title>Draft genome assembly of a fouling barnacle, Amphibalanus amphitrite (Darwin, 1854): The first reference genome for Thecostraca.</title>
        <authorList>
            <person name="Kim W."/>
        </authorList>
    </citation>
    <scope>NUCLEOTIDE SEQUENCE [LARGE SCALE GENOMIC DNA]</scope>
    <source>
        <strain evidence="9">SNU_AA5</strain>
        <tissue evidence="9">Soma without cirri and trophi</tissue>
    </source>
</reference>
<dbReference type="SUPFAM" id="SSF48452">
    <property type="entry name" value="TPR-like"/>
    <property type="match status" value="1"/>
</dbReference>
<dbReference type="PANTHER" id="PTHR46165">
    <property type="entry name" value="SET AND MYND DOMAIN-CONTAINING PROTEIN 4"/>
    <property type="match status" value="1"/>
</dbReference>
<feature type="compositionally biased region" description="Polar residues" evidence="7">
    <location>
        <begin position="1"/>
        <end position="14"/>
    </location>
</feature>
<dbReference type="GO" id="GO:0008168">
    <property type="term" value="F:methyltransferase activity"/>
    <property type="evidence" value="ECO:0007669"/>
    <property type="project" value="UniProtKB-KW"/>
</dbReference>
<evidence type="ECO:0000256" key="3">
    <source>
        <dbReference type="ARBA" id="ARBA00022691"/>
    </source>
</evidence>
<dbReference type="InterPro" id="IPR002893">
    <property type="entry name" value="Znf_MYND"/>
</dbReference>
<dbReference type="SUPFAM" id="SSF82199">
    <property type="entry name" value="SET domain"/>
    <property type="match status" value="1"/>
</dbReference>
<evidence type="ECO:0000256" key="7">
    <source>
        <dbReference type="SAM" id="MobiDB-lite"/>
    </source>
</evidence>
<dbReference type="GO" id="GO:0005737">
    <property type="term" value="C:cytoplasm"/>
    <property type="evidence" value="ECO:0007669"/>
    <property type="project" value="TreeGrafter"/>
</dbReference>
<evidence type="ECO:0000313" key="10">
    <source>
        <dbReference type="Proteomes" id="UP000440578"/>
    </source>
</evidence>
<protein>
    <submittedName>
        <fullName evidence="9">SET and MYND domain-containing protein 4</fullName>
    </submittedName>
</protein>
<dbReference type="OrthoDB" id="6343483at2759"/>
<dbReference type="EMBL" id="VIIS01001435">
    <property type="protein sequence ID" value="KAF0298405.1"/>
    <property type="molecule type" value="Genomic_DNA"/>
</dbReference>
<evidence type="ECO:0000256" key="4">
    <source>
        <dbReference type="ARBA" id="ARBA00022723"/>
    </source>
</evidence>
<keyword evidence="5" id="KW-0863">Zinc-finger</keyword>
<accession>A0A6A4VW73</accession>
<evidence type="ECO:0000256" key="5">
    <source>
        <dbReference type="ARBA" id="ARBA00022771"/>
    </source>
</evidence>
<gene>
    <name evidence="9" type="primary">SMYD4_5</name>
    <name evidence="9" type="ORF">FJT64_004270</name>
</gene>
<evidence type="ECO:0000256" key="6">
    <source>
        <dbReference type="ARBA" id="ARBA00022833"/>
    </source>
</evidence>
<keyword evidence="6" id="KW-0862">Zinc</keyword>
<dbReference type="InterPro" id="IPR011990">
    <property type="entry name" value="TPR-like_helical_dom_sf"/>
</dbReference>
<dbReference type="GO" id="GO:0032259">
    <property type="term" value="P:methylation"/>
    <property type="evidence" value="ECO:0007669"/>
    <property type="project" value="UniProtKB-KW"/>
</dbReference>
<dbReference type="Gene3D" id="2.170.270.10">
    <property type="entry name" value="SET domain"/>
    <property type="match status" value="1"/>
</dbReference>
<organism evidence="9 10">
    <name type="scientific">Amphibalanus amphitrite</name>
    <name type="common">Striped barnacle</name>
    <name type="synonym">Balanus amphitrite</name>
    <dbReference type="NCBI Taxonomy" id="1232801"/>
    <lineage>
        <taxon>Eukaryota</taxon>
        <taxon>Metazoa</taxon>
        <taxon>Ecdysozoa</taxon>
        <taxon>Arthropoda</taxon>
        <taxon>Crustacea</taxon>
        <taxon>Multicrustacea</taxon>
        <taxon>Cirripedia</taxon>
        <taxon>Thoracica</taxon>
        <taxon>Thoracicalcarea</taxon>
        <taxon>Balanomorpha</taxon>
        <taxon>Balanoidea</taxon>
        <taxon>Balanidae</taxon>
        <taxon>Amphibalaninae</taxon>
        <taxon>Amphibalanus</taxon>
    </lineage>
</organism>
<dbReference type="GO" id="GO:0008270">
    <property type="term" value="F:zinc ion binding"/>
    <property type="evidence" value="ECO:0007669"/>
    <property type="project" value="UniProtKB-KW"/>
</dbReference>
<keyword evidence="10" id="KW-1185">Reference proteome</keyword>
<dbReference type="Proteomes" id="UP000440578">
    <property type="component" value="Unassembled WGS sequence"/>
</dbReference>
<dbReference type="SUPFAM" id="SSF144232">
    <property type="entry name" value="HIT/MYND zinc finger-like"/>
    <property type="match status" value="1"/>
</dbReference>
<dbReference type="Pfam" id="PF01753">
    <property type="entry name" value="zf-MYND"/>
    <property type="match status" value="1"/>
</dbReference>